<keyword evidence="2" id="KW-0813">Transport</keyword>
<evidence type="ECO:0000313" key="7">
    <source>
        <dbReference type="Proteomes" id="UP000580856"/>
    </source>
</evidence>
<dbReference type="Proteomes" id="UP000580856">
    <property type="component" value="Unassembled WGS sequence"/>
</dbReference>
<dbReference type="Pfam" id="PF00496">
    <property type="entry name" value="SBP_bac_5"/>
    <property type="match status" value="1"/>
</dbReference>
<dbReference type="Gene3D" id="3.40.190.10">
    <property type="entry name" value="Periplasmic binding protein-like II"/>
    <property type="match status" value="1"/>
</dbReference>
<dbReference type="PANTHER" id="PTHR30290:SF38">
    <property type="entry name" value="D,D-DIPEPTIDE-BINDING PERIPLASMIC PROTEIN DDPA-RELATED"/>
    <property type="match status" value="1"/>
</dbReference>
<dbReference type="GO" id="GO:0015833">
    <property type="term" value="P:peptide transport"/>
    <property type="evidence" value="ECO:0007669"/>
    <property type="project" value="TreeGrafter"/>
</dbReference>
<dbReference type="EMBL" id="JAATJA010000001">
    <property type="protein sequence ID" value="NJB67147.1"/>
    <property type="molecule type" value="Genomic_DNA"/>
</dbReference>
<dbReference type="InterPro" id="IPR030678">
    <property type="entry name" value="Peptide/Ni-bd"/>
</dbReference>
<organism evidence="6 7">
    <name type="scientific">Desulfobaculum xiamenense</name>
    <dbReference type="NCBI Taxonomy" id="995050"/>
    <lineage>
        <taxon>Bacteria</taxon>
        <taxon>Pseudomonadati</taxon>
        <taxon>Thermodesulfobacteriota</taxon>
        <taxon>Desulfovibrionia</taxon>
        <taxon>Desulfovibrionales</taxon>
        <taxon>Desulfovibrionaceae</taxon>
        <taxon>Desulfobaculum</taxon>
    </lineage>
</organism>
<dbReference type="PIRSF" id="PIRSF002741">
    <property type="entry name" value="MppA"/>
    <property type="match status" value="1"/>
</dbReference>
<gene>
    <name evidence="6" type="ORF">GGQ74_000787</name>
</gene>
<evidence type="ECO:0000256" key="2">
    <source>
        <dbReference type="ARBA" id="ARBA00022448"/>
    </source>
</evidence>
<comment type="similarity">
    <text evidence="1">Belongs to the bacterial solute-binding protein 5 family.</text>
</comment>
<protein>
    <submittedName>
        <fullName evidence="6">Peptide/nickel transport system substrate-binding protein</fullName>
    </submittedName>
</protein>
<name>A0A846QJA2_9BACT</name>
<dbReference type="PANTHER" id="PTHR30290">
    <property type="entry name" value="PERIPLASMIC BINDING COMPONENT OF ABC TRANSPORTER"/>
    <property type="match status" value="1"/>
</dbReference>
<feature type="chain" id="PRO_5032548243" evidence="4">
    <location>
        <begin position="21"/>
        <end position="552"/>
    </location>
</feature>
<dbReference type="AlphaFoldDB" id="A0A846QJA2"/>
<evidence type="ECO:0000256" key="1">
    <source>
        <dbReference type="ARBA" id="ARBA00005695"/>
    </source>
</evidence>
<proteinExistence type="inferred from homology"/>
<reference evidence="6 7" key="1">
    <citation type="submission" date="2020-03" db="EMBL/GenBank/DDBJ databases">
        <title>Genomic Encyclopedia of Type Strains, Phase IV (KMG-IV): sequencing the most valuable type-strain genomes for metagenomic binning, comparative biology and taxonomic classification.</title>
        <authorList>
            <person name="Goeker M."/>
        </authorList>
    </citation>
    <scope>NUCLEOTIDE SEQUENCE [LARGE SCALE GENOMIC DNA]</scope>
    <source>
        <strain evidence="6 7">DSM 24233</strain>
    </source>
</reference>
<evidence type="ECO:0000256" key="4">
    <source>
        <dbReference type="SAM" id="SignalP"/>
    </source>
</evidence>
<dbReference type="PROSITE" id="PS51257">
    <property type="entry name" value="PROKAR_LIPOPROTEIN"/>
    <property type="match status" value="1"/>
</dbReference>
<dbReference type="CDD" id="cd08514">
    <property type="entry name" value="PBP2_AppA_like"/>
    <property type="match status" value="1"/>
</dbReference>
<evidence type="ECO:0000259" key="5">
    <source>
        <dbReference type="Pfam" id="PF00496"/>
    </source>
</evidence>
<dbReference type="InterPro" id="IPR000914">
    <property type="entry name" value="SBP_5_dom"/>
</dbReference>
<dbReference type="GO" id="GO:0043190">
    <property type="term" value="C:ATP-binding cassette (ABC) transporter complex"/>
    <property type="evidence" value="ECO:0007669"/>
    <property type="project" value="InterPro"/>
</dbReference>
<dbReference type="RefSeq" id="WP_167940227.1">
    <property type="nucleotide sequence ID" value="NZ_JAATJA010000001.1"/>
</dbReference>
<evidence type="ECO:0000256" key="3">
    <source>
        <dbReference type="ARBA" id="ARBA00022729"/>
    </source>
</evidence>
<evidence type="ECO:0000313" key="6">
    <source>
        <dbReference type="EMBL" id="NJB67147.1"/>
    </source>
</evidence>
<dbReference type="Gene3D" id="3.10.105.10">
    <property type="entry name" value="Dipeptide-binding Protein, Domain 3"/>
    <property type="match status" value="1"/>
</dbReference>
<accession>A0A846QJA2</accession>
<dbReference type="FunFam" id="3.10.105.10:FF:000006">
    <property type="entry name" value="Peptide ABC transporter substrate-binding protein"/>
    <property type="match status" value="1"/>
</dbReference>
<comment type="caution">
    <text evidence="6">The sequence shown here is derived from an EMBL/GenBank/DDBJ whole genome shotgun (WGS) entry which is preliminary data.</text>
</comment>
<dbReference type="SUPFAM" id="SSF53850">
    <property type="entry name" value="Periplasmic binding protein-like II"/>
    <property type="match status" value="1"/>
</dbReference>
<feature type="signal peptide" evidence="4">
    <location>
        <begin position="1"/>
        <end position="20"/>
    </location>
</feature>
<keyword evidence="7" id="KW-1185">Reference proteome</keyword>
<feature type="domain" description="Solute-binding protein family 5" evidence="5">
    <location>
        <begin position="91"/>
        <end position="450"/>
    </location>
</feature>
<keyword evidence="3 4" id="KW-0732">Signal</keyword>
<dbReference type="Gene3D" id="3.90.76.10">
    <property type="entry name" value="Dipeptide-binding Protein, Domain 1"/>
    <property type="match status" value="1"/>
</dbReference>
<dbReference type="GO" id="GO:0030288">
    <property type="term" value="C:outer membrane-bounded periplasmic space"/>
    <property type="evidence" value="ECO:0007669"/>
    <property type="project" value="UniProtKB-ARBA"/>
</dbReference>
<dbReference type="GO" id="GO:1904680">
    <property type="term" value="F:peptide transmembrane transporter activity"/>
    <property type="evidence" value="ECO:0007669"/>
    <property type="project" value="TreeGrafter"/>
</dbReference>
<sequence length="552" mass="62249">MSIRNIALLLCIALCGLVGCGQDSSDSAAPAAGTKATATASPGTPQRGDLLVLGSIAEPSNLIPALASDSASHDVIALLYVSLVRYNRNIELEPYAAESYEVLDGGRLLRFKLREDIRWTDGVELTADDVEFTYRVMIDPGTPTAYSENYKLVKQFTKTGKYSFEVTYDKPYAKALVSWAMEILPKHILEGENLMNTRYSREPVGAGPFKLKSWEAGRRIVLEANDDYFLGRPHLDGVVFRVIPDMSTMFLELKAGNLDFMGLTPQQYLFQTKGPEWEANFNRFEYLSFGYNFIGWNLRLPMFADKRVRQALAHAVDKQALIKGVLMGLGEPTIGPYKPGTWMFNDKLTDYDFNPQKTRDMLAEVGWRDSDGDGWLDRDGKRFSFTLLTNQGNEQRIKIATIAQANLKDVGIEVKVRTVEWAAFLKEFIDKGNFDAVVMGWTIPQDPDLFNVWHSSKAVPGGLNFIDYRNPELDELLVKGRSLIDPAERKPVYDRVQEILHDDQPYLFLTVPLALPVVSSRFMDVEAAPAGVSHNMEWWWVPENRQRYTAVP</sequence>
<dbReference type="InterPro" id="IPR039424">
    <property type="entry name" value="SBP_5"/>
</dbReference>